<keyword evidence="9" id="KW-1185">Reference proteome</keyword>
<dbReference type="RefSeq" id="WP_002701629.1">
    <property type="nucleotide sequence ID" value="NZ_AAWS01000039.1"/>
</dbReference>
<dbReference type="Gene3D" id="3.90.1150.170">
    <property type="match status" value="1"/>
</dbReference>
<name>A1ZU72_MICM2</name>
<feature type="modified residue" description="N6-(pyridoxal phosphate)lysine" evidence="6">
    <location>
        <position position="295"/>
    </location>
</feature>
<dbReference type="Pfam" id="PF00282">
    <property type="entry name" value="Pyridoxal_deC"/>
    <property type="match status" value="1"/>
</dbReference>
<dbReference type="GO" id="GO:0016831">
    <property type="term" value="F:carboxy-lyase activity"/>
    <property type="evidence" value="ECO:0007669"/>
    <property type="project" value="UniProtKB-KW"/>
</dbReference>
<proteinExistence type="inferred from homology"/>
<dbReference type="InterPro" id="IPR015421">
    <property type="entry name" value="PyrdxlP-dep_Trfase_major"/>
</dbReference>
<dbReference type="eggNOG" id="COG0076">
    <property type="taxonomic scope" value="Bacteria"/>
</dbReference>
<sequence length="475" mass="53373">MIEKAFNPEDFKATGYELIDTLSEYLATTQQNPDKLLVNDYQTPEKQREKWENYDFANGLSEYFKEFLQDSIHIHHPRYMGHQISTTAPIAALAAMMSDFLNNGMGIYEMGQSSVAMEHLVVQRLAQKMGFDDKAGGFLTSGGTLANLTALLAARRKQATANVWQEGNQQPLALMVSEQAHYCVERAVKIMGWGDAGIIKIPVDEQFCLRTDLLQSYYEQAIAQGKEVVAVVGSACSTATGSYDNLEAIADFCVQHNVWFHVDGAHGASAVFSDKHRHKVQGINRADSVVMDFHKTLLVPALATGLVFKDVNDSYNTFAQNAHYLWNDDEEQEWFNFAKRTFETTKFPMGFKVFTVWSYYGDALLEEMIDTIYGLGDTFAQLLQQHPSFELAMPPACNIVCFRYTATHEDLSKVNSLIRQHILAEGKFYIVQALLNGETYLRVTLANPATTAQDLEDLLEHIVQIAQRQVPATKV</sequence>
<dbReference type="GO" id="GO:0030170">
    <property type="term" value="F:pyridoxal phosphate binding"/>
    <property type="evidence" value="ECO:0007669"/>
    <property type="project" value="InterPro"/>
</dbReference>
<evidence type="ECO:0000256" key="3">
    <source>
        <dbReference type="ARBA" id="ARBA00022793"/>
    </source>
</evidence>
<dbReference type="EMBL" id="AAWS01000039">
    <property type="protein sequence ID" value="EAY26043.1"/>
    <property type="molecule type" value="Genomic_DNA"/>
</dbReference>
<dbReference type="PANTHER" id="PTHR45677">
    <property type="entry name" value="GLUTAMATE DECARBOXYLASE-RELATED"/>
    <property type="match status" value="1"/>
</dbReference>
<evidence type="ECO:0000313" key="8">
    <source>
        <dbReference type="EMBL" id="EAY26043.1"/>
    </source>
</evidence>
<gene>
    <name evidence="8" type="ORF">M23134_06391</name>
</gene>
<comment type="caution">
    <text evidence="8">The sequence shown here is derived from an EMBL/GenBank/DDBJ whole genome shotgun (WGS) entry which is preliminary data.</text>
</comment>
<evidence type="ECO:0000256" key="1">
    <source>
        <dbReference type="ARBA" id="ARBA00001933"/>
    </source>
</evidence>
<evidence type="ECO:0000256" key="4">
    <source>
        <dbReference type="ARBA" id="ARBA00022898"/>
    </source>
</evidence>
<dbReference type="GO" id="GO:0005737">
    <property type="term" value="C:cytoplasm"/>
    <property type="evidence" value="ECO:0007669"/>
    <property type="project" value="TreeGrafter"/>
</dbReference>
<evidence type="ECO:0000313" key="9">
    <source>
        <dbReference type="Proteomes" id="UP000004095"/>
    </source>
</evidence>
<evidence type="ECO:0000256" key="5">
    <source>
        <dbReference type="ARBA" id="ARBA00023239"/>
    </source>
</evidence>
<dbReference type="Proteomes" id="UP000004095">
    <property type="component" value="Unassembled WGS sequence"/>
</dbReference>
<dbReference type="Gene3D" id="3.40.640.10">
    <property type="entry name" value="Type I PLP-dependent aspartate aminotransferase-like (Major domain)"/>
    <property type="match status" value="1"/>
</dbReference>
<comment type="similarity">
    <text evidence="2 7">Belongs to the group II decarboxylase family.</text>
</comment>
<dbReference type="GO" id="GO:0006520">
    <property type="term" value="P:amino acid metabolic process"/>
    <property type="evidence" value="ECO:0007669"/>
    <property type="project" value="InterPro"/>
</dbReference>
<dbReference type="InterPro" id="IPR002129">
    <property type="entry name" value="PyrdxlP-dep_de-COase"/>
</dbReference>
<evidence type="ECO:0000256" key="7">
    <source>
        <dbReference type="RuleBase" id="RU000382"/>
    </source>
</evidence>
<accession>A1ZU72</accession>
<organism evidence="8 9">
    <name type="scientific">Microscilla marina ATCC 23134</name>
    <dbReference type="NCBI Taxonomy" id="313606"/>
    <lineage>
        <taxon>Bacteria</taxon>
        <taxon>Pseudomonadati</taxon>
        <taxon>Bacteroidota</taxon>
        <taxon>Cytophagia</taxon>
        <taxon>Cytophagales</taxon>
        <taxon>Microscillaceae</taxon>
        <taxon>Microscilla</taxon>
    </lineage>
</organism>
<dbReference type="PANTHER" id="PTHR45677:SF8">
    <property type="entry name" value="CYSTEINE SULFINIC ACID DECARBOXYLASE"/>
    <property type="match status" value="1"/>
</dbReference>
<keyword evidence="4 6" id="KW-0663">Pyridoxal phosphate</keyword>
<evidence type="ECO:0000256" key="6">
    <source>
        <dbReference type="PIRSR" id="PIRSR602129-50"/>
    </source>
</evidence>
<dbReference type="OrthoDB" id="9803665at2"/>
<reference evidence="8 9" key="1">
    <citation type="submission" date="2007-01" db="EMBL/GenBank/DDBJ databases">
        <authorList>
            <person name="Haygood M."/>
            <person name="Podell S."/>
            <person name="Anderson C."/>
            <person name="Hopkinson B."/>
            <person name="Roe K."/>
            <person name="Barbeau K."/>
            <person name="Gaasterland T."/>
            <person name="Ferriera S."/>
            <person name="Johnson J."/>
            <person name="Kravitz S."/>
            <person name="Beeson K."/>
            <person name="Sutton G."/>
            <person name="Rogers Y.-H."/>
            <person name="Friedman R."/>
            <person name="Frazier M."/>
            <person name="Venter J.C."/>
        </authorList>
    </citation>
    <scope>NUCLEOTIDE SEQUENCE [LARGE SCALE GENOMIC DNA]</scope>
    <source>
        <strain evidence="8 9">ATCC 23134</strain>
    </source>
</reference>
<evidence type="ECO:0000256" key="2">
    <source>
        <dbReference type="ARBA" id="ARBA00009533"/>
    </source>
</evidence>
<keyword evidence="5 7" id="KW-0456">Lyase</keyword>
<protein>
    <submittedName>
        <fullName evidence="8">Putative L-2,4-diaminobutyrate decarboxylase</fullName>
    </submittedName>
</protein>
<comment type="cofactor">
    <cofactor evidence="1 6 7">
        <name>pyridoxal 5'-phosphate</name>
        <dbReference type="ChEBI" id="CHEBI:597326"/>
    </cofactor>
</comment>
<dbReference type="AlphaFoldDB" id="A1ZU72"/>
<dbReference type="PRINTS" id="PR00800">
    <property type="entry name" value="YHDCRBOXLASE"/>
</dbReference>
<dbReference type="SUPFAM" id="SSF53383">
    <property type="entry name" value="PLP-dependent transferases"/>
    <property type="match status" value="1"/>
</dbReference>
<dbReference type="InterPro" id="IPR015424">
    <property type="entry name" value="PyrdxlP-dep_Trfase"/>
</dbReference>
<keyword evidence="3" id="KW-0210">Decarboxylase</keyword>
<dbReference type="GO" id="GO:0019752">
    <property type="term" value="P:carboxylic acid metabolic process"/>
    <property type="evidence" value="ECO:0007669"/>
    <property type="project" value="InterPro"/>
</dbReference>
<dbReference type="InterPro" id="IPR010977">
    <property type="entry name" value="Aromatic_deC"/>
</dbReference>